<evidence type="ECO:0000313" key="2">
    <source>
        <dbReference type="Proteomes" id="UP000321798"/>
    </source>
</evidence>
<name>A0A512PGI2_9CELL</name>
<evidence type="ECO:0000313" key="1">
    <source>
        <dbReference type="EMBL" id="GEP70310.1"/>
    </source>
</evidence>
<dbReference type="EMBL" id="BKAL01000011">
    <property type="protein sequence ID" value="GEP70310.1"/>
    <property type="molecule type" value="Genomic_DNA"/>
</dbReference>
<keyword evidence="2" id="KW-1185">Reference proteome</keyword>
<proteinExistence type="predicted"/>
<reference evidence="1 2" key="1">
    <citation type="submission" date="2019-07" db="EMBL/GenBank/DDBJ databases">
        <title>Whole genome shotgun sequence of Cellulomonas soli NBRC 109434.</title>
        <authorList>
            <person name="Hosoyama A."/>
            <person name="Uohara A."/>
            <person name="Ohji S."/>
            <person name="Ichikawa N."/>
        </authorList>
    </citation>
    <scope>NUCLEOTIDE SEQUENCE [LARGE SCALE GENOMIC DNA]</scope>
    <source>
        <strain evidence="1 2">NBRC 109434</strain>
    </source>
</reference>
<sequence length="162" mass="16395">MGVAGASRTGVRVAIVVGLGVGGLVLGGCARESVGSPTAPTAASAVTQTVAPAPSPSLCAEFHVTDSAPGDVEGWWSSSPADADGNVLTDPARWPEQLREHPRVALVDTDTGAVISSWDRATCGPDDTYAPVPSADWPTGSIAVVDMDTGETIATMTSPQRP</sequence>
<comment type="caution">
    <text evidence="1">The sequence shown here is derived from an EMBL/GenBank/DDBJ whole genome shotgun (WGS) entry which is preliminary data.</text>
</comment>
<dbReference type="Proteomes" id="UP000321798">
    <property type="component" value="Unassembled WGS sequence"/>
</dbReference>
<protein>
    <submittedName>
        <fullName evidence="1">Uncharacterized protein</fullName>
    </submittedName>
</protein>
<gene>
    <name evidence="1" type="ORF">CSO01_30250</name>
</gene>
<accession>A0A512PGI2</accession>
<dbReference type="AlphaFoldDB" id="A0A512PGI2"/>
<organism evidence="1 2">
    <name type="scientific">Cellulomonas soli</name>
    <dbReference type="NCBI Taxonomy" id="931535"/>
    <lineage>
        <taxon>Bacteria</taxon>
        <taxon>Bacillati</taxon>
        <taxon>Actinomycetota</taxon>
        <taxon>Actinomycetes</taxon>
        <taxon>Micrococcales</taxon>
        <taxon>Cellulomonadaceae</taxon>
        <taxon>Cellulomonas</taxon>
    </lineage>
</organism>